<reference evidence="1 2" key="1">
    <citation type="submission" date="2022-01" db="EMBL/GenBank/DDBJ databases">
        <title>A chromosomal length assembly of Cordylochernes scorpioides.</title>
        <authorList>
            <person name="Zeh D."/>
            <person name="Zeh J."/>
        </authorList>
    </citation>
    <scope>NUCLEOTIDE SEQUENCE [LARGE SCALE GENOMIC DNA]</scope>
    <source>
        <strain evidence="1">IN4F17</strain>
        <tissue evidence="1">Whole Body</tissue>
    </source>
</reference>
<dbReference type="PANTHER" id="PTHR23274">
    <property type="entry name" value="DNA HELICASE-RELATED"/>
    <property type="match status" value="1"/>
</dbReference>
<dbReference type="EMBL" id="CP092865">
    <property type="protein sequence ID" value="UYV65484.1"/>
    <property type="molecule type" value="Genomic_DNA"/>
</dbReference>
<keyword evidence="2" id="KW-1185">Reference proteome</keyword>
<proteinExistence type="predicted"/>
<dbReference type="InterPro" id="IPR027417">
    <property type="entry name" value="P-loop_NTPase"/>
</dbReference>
<dbReference type="SUPFAM" id="SSF52540">
    <property type="entry name" value="P-loop containing nucleoside triphosphate hydrolases"/>
    <property type="match status" value="1"/>
</dbReference>
<dbReference type="PANTHER" id="PTHR23274:SF51">
    <property type="entry name" value="OS03G0423850 PROTEIN"/>
    <property type="match status" value="1"/>
</dbReference>
<sequence>MKKYWIAYQTGVSVFSVLTVWSPHFLEAQILTETKVRHTVLVPKISLAPSGTNLPFILKRRQFPLRLAFAMTINKAQGQTFARVEPVFTQGQLYVAFSHVLTLDSIRVKLGLLIYKTRNVVFNESTIYIWIWTIAVAAVHEDACVLGDLTISEESATDFTSGSIESLTGIRDKADLINAATLFDATHIPTRVTSCGSRVEVGGLDRILIPSRLSNHVNRYWVLHYRLLDHRAVLPHMGNHLIPIHLVSLSCYDRDSSLIVWHPSLTTIADMTPRDIEKLLQHQTDIIADIKSLDVSRITADDYVTRAWRFLKARLYVYKRPLCFTRSRASASRPTLQAVQHLRWEWQHHRRQRGASLGLVHLSGTLLPLAL</sequence>
<organism evidence="1 2">
    <name type="scientific">Cordylochernes scorpioides</name>
    <dbReference type="NCBI Taxonomy" id="51811"/>
    <lineage>
        <taxon>Eukaryota</taxon>
        <taxon>Metazoa</taxon>
        <taxon>Ecdysozoa</taxon>
        <taxon>Arthropoda</taxon>
        <taxon>Chelicerata</taxon>
        <taxon>Arachnida</taxon>
        <taxon>Pseudoscorpiones</taxon>
        <taxon>Cheliferoidea</taxon>
        <taxon>Chernetidae</taxon>
        <taxon>Cordylochernes</taxon>
    </lineage>
</organism>
<evidence type="ECO:0000313" key="1">
    <source>
        <dbReference type="EMBL" id="UYV65484.1"/>
    </source>
</evidence>
<protein>
    <recommendedName>
        <fullName evidence="3">ATP-dependent DNA helicase PIF1</fullName>
    </recommendedName>
</protein>
<dbReference type="Proteomes" id="UP001235939">
    <property type="component" value="Chromosome 03"/>
</dbReference>
<name>A0ABY6KAR1_9ARAC</name>
<accession>A0ABY6KAR1</accession>
<evidence type="ECO:0008006" key="3">
    <source>
        <dbReference type="Google" id="ProtNLM"/>
    </source>
</evidence>
<gene>
    <name evidence="1" type="ORF">LAZ67_3004486</name>
</gene>
<evidence type="ECO:0000313" key="2">
    <source>
        <dbReference type="Proteomes" id="UP001235939"/>
    </source>
</evidence>